<dbReference type="PIRSF" id="PIRSF005546">
    <property type="entry name" value="Intermed_filamnt_Ifb-2"/>
    <property type="match status" value="1"/>
</dbReference>
<dbReference type="GO" id="GO:0005652">
    <property type="term" value="C:nuclear lamina"/>
    <property type="evidence" value="ECO:0007669"/>
    <property type="project" value="TreeGrafter"/>
</dbReference>
<dbReference type="FunFam" id="2.60.40.1260:FF:000003">
    <property type="entry name" value="Intermediate filament protein A"/>
    <property type="match status" value="1"/>
</dbReference>
<dbReference type="GO" id="GO:0031507">
    <property type="term" value="P:heterochromatin formation"/>
    <property type="evidence" value="ECO:0007669"/>
    <property type="project" value="TreeGrafter"/>
</dbReference>
<gene>
    <name evidence="8" type="ORF">MENT_LOCUS8742</name>
</gene>
<dbReference type="SUPFAM" id="SSF74853">
    <property type="entry name" value="Lamin A/C globular tail domain"/>
    <property type="match status" value="1"/>
</dbReference>
<evidence type="ECO:0000256" key="2">
    <source>
        <dbReference type="ARBA" id="ARBA00023054"/>
    </source>
</evidence>
<dbReference type="GO" id="GO:0005882">
    <property type="term" value="C:intermediate filament"/>
    <property type="evidence" value="ECO:0007669"/>
    <property type="project" value="UniProtKB-UniRule"/>
</dbReference>
<dbReference type="GO" id="GO:0007097">
    <property type="term" value="P:nuclear migration"/>
    <property type="evidence" value="ECO:0007669"/>
    <property type="project" value="TreeGrafter"/>
</dbReference>
<organism evidence="8 9">
    <name type="scientific">Meloidogyne enterolobii</name>
    <name type="common">Root-knot nematode worm</name>
    <name type="synonym">Meloidogyne mayaguensis</name>
    <dbReference type="NCBI Taxonomy" id="390850"/>
    <lineage>
        <taxon>Eukaryota</taxon>
        <taxon>Metazoa</taxon>
        <taxon>Ecdysozoa</taxon>
        <taxon>Nematoda</taxon>
        <taxon>Chromadorea</taxon>
        <taxon>Rhabditida</taxon>
        <taxon>Tylenchina</taxon>
        <taxon>Tylenchomorpha</taxon>
        <taxon>Tylenchoidea</taxon>
        <taxon>Meloidogynidae</taxon>
        <taxon>Meloidogyninae</taxon>
        <taxon>Meloidogyne</taxon>
    </lineage>
</organism>
<dbReference type="PROSITE" id="PS00226">
    <property type="entry name" value="IF_ROD_1"/>
    <property type="match status" value="1"/>
</dbReference>
<reference evidence="8 9" key="1">
    <citation type="submission" date="2020-08" db="EMBL/GenBank/DDBJ databases">
        <authorList>
            <person name="Koutsovoulos G."/>
            <person name="Danchin GJ E."/>
        </authorList>
    </citation>
    <scope>NUCLEOTIDE SEQUENCE [LARGE SCALE GENOMIC DNA]</scope>
</reference>
<dbReference type="Gene3D" id="1.20.5.500">
    <property type="entry name" value="Single helix bin"/>
    <property type="match status" value="1"/>
</dbReference>
<comment type="similarity">
    <text evidence="3 4">Belongs to the intermediate filament family.</text>
</comment>
<dbReference type="PANTHER" id="PTHR45721">
    <property type="entry name" value="LAMIN DM0-RELATED"/>
    <property type="match status" value="1"/>
</dbReference>
<dbReference type="OrthoDB" id="2441647at2759"/>
<name>A0A6V7U5S2_MELEN</name>
<accession>A0A6V7U5S2</accession>
<dbReference type="FunFam" id="1.20.5.1160:FF:000016">
    <property type="entry name" value="Intermediate filament protein A"/>
    <property type="match status" value="1"/>
</dbReference>
<feature type="coiled-coil region" evidence="5">
    <location>
        <begin position="192"/>
        <end position="226"/>
    </location>
</feature>
<dbReference type="SUPFAM" id="SSF64593">
    <property type="entry name" value="Intermediate filament protein, coiled coil region"/>
    <property type="match status" value="2"/>
</dbReference>
<feature type="domain" description="LTD" evidence="6">
    <location>
        <begin position="418"/>
        <end position="535"/>
    </location>
</feature>
<keyword evidence="1 3" id="KW-0403">Intermediate filament</keyword>
<dbReference type="GO" id="GO:0090435">
    <property type="term" value="P:protein localization to nuclear envelope"/>
    <property type="evidence" value="ECO:0007669"/>
    <property type="project" value="TreeGrafter"/>
</dbReference>
<evidence type="ECO:0000256" key="1">
    <source>
        <dbReference type="ARBA" id="ARBA00022754"/>
    </source>
</evidence>
<dbReference type="InterPro" id="IPR001322">
    <property type="entry name" value="Lamin_tail_dom"/>
</dbReference>
<dbReference type="Pfam" id="PF00038">
    <property type="entry name" value="Filament"/>
    <property type="match status" value="1"/>
</dbReference>
<dbReference type="PROSITE" id="PS51841">
    <property type="entry name" value="LTD"/>
    <property type="match status" value="1"/>
</dbReference>
<dbReference type="GO" id="GO:0006998">
    <property type="term" value="P:nuclear envelope organization"/>
    <property type="evidence" value="ECO:0007669"/>
    <property type="project" value="TreeGrafter"/>
</dbReference>
<dbReference type="PANTHER" id="PTHR45721:SF6">
    <property type="entry name" value="INTERMEDIATE FILAMENT PROTEIN IFB-1"/>
    <property type="match status" value="1"/>
</dbReference>
<evidence type="ECO:0000313" key="8">
    <source>
        <dbReference type="EMBL" id="CAD2146803.1"/>
    </source>
</evidence>
<keyword evidence="2 3" id="KW-0175">Coiled coil</keyword>
<comment type="caution">
    <text evidence="8">The sequence shown here is derived from an EMBL/GenBank/DDBJ whole genome shotgun (WGS) entry which is preliminary data.</text>
</comment>
<evidence type="ECO:0000256" key="5">
    <source>
        <dbReference type="SAM" id="Coils"/>
    </source>
</evidence>
<evidence type="ECO:0000313" key="9">
    <source>
        <dbReference type="Proteomes" id="UP000580250"/>
    </source>
</evidence>
<dbReference type="EMBL" id="CAJEWN010000038">
    <property type="protein sequence ID" value="CAD2146803.1"/>
    <property type="molecule type" value="Genomic_DNA"/>
</dbReference>
<dbReference type="InterPro" id="IPR039008">
    <property type="entry name" value="IF_rod_dom"/>
</dbReference>
<dbReference type="InterPro" id="IPR036415">
    <property type="entry name" value="Lamin_tail_dom_sf"/>
</dbReference>
<dbReference type="GO" id="GO:0051664">
    <property type="term" value="P:nuclear pore localization"/>
    <property type="evidence" value="ECO:0007669"/>
    <property type="project" value="TreeGrafter"/>
</dbReference>
<evidence type="ECO:0000259" key="6">
    <source>
        <dbReference type="PROSITE" id="PS51841"/>
    </source>
</evidence>
<sequence length="540" mass="62483">MVTEMGSAPAVGGISPALSASAAKSFLEATDKEKKEMQNLNDRLANYIDRVKNLEEQNRKLVQDLEDLRGQWGKDTSEVKVRYSTTLSTARKDIDQAARDKAALDVKVARLRDDLNEYRNRFEDIQRRREGDREHIIQFTNMIADAQSELEMLRARWKQLTDEEKRFTGDNARLWDDLTKARNDLDEETLGRIDFQNQVQTLLEELEFLRRVHEQEVKELQALLAQAPADTREFFKNELALAIRDIKDEYDYIAKQGRQDMESWYKLKVSEVQGNANRALMESNYQREEVKRMRDNIGDLRGKFGDLENKNSQLEKEVQTLNYQLTDDQRQYEQALNERDATLRRLKDECQQLVAELQSLLDTKQMLDAEIAIYRKMLEGEESRVGLRQMVEQVVKTHSLQQQEETDSTRNVRGEVQTKTTFQRSAKGNITIAECEPNGKYIMLENTHKSKDEDISGCRLKRRMDDKREINYTIPANIIIPAGRNVKIWAAGQGGVHSPPHSLIIHEESWGVGQNVITAFFNKEGEERATHTQKTIQTGQ</sequence>
<feature type="coiled-coil region" evidence="5">
    <location>
        <begin position="23"/>
        <end position="163"/>
    </location>
</feature>
<feature type="coiled-coil region" evidence="5">
    <location>
        <begin position="290"/>
        <end position="370"/>
    </location>
</feature>
<dbReference type="FunFam" id="1.20.5.170:FF:000058">
    <property type="entry name" value="Intermediate filament protein B"/>
    <property type="match status" value="1"/>
</dbReference>
<dbReference type="Gene3D" id="2.60.40.1260">
    <property type="entry name" value="Lamin Tail domain"/>
    <property type="match status" value="1"/>
</dbReference>
<dbReference type="AlphaFoldDB" id="A0A6V7U5S2"/>
<dbReference type="Pfam" id="PF00932">
    <property type="entry name" value="LTD"/>
    <property type="match status" value="1"/>
</dbReference>
<evidence type="ECO:0000256" key="3">
    <source>
        <dbReference type="PIRNR" id="PIRNR005546"/>
    </source>
</evidence>
<dbReference type="InterPro" id="IPR018039">
    <property type="entry name" value="IF_conserved"/>
</dbReference>
<dbReference type="GO" id="GO:0005200">
    <property type="term" value="F:structural constituent of cytoskeleton"/>
    <property type="evidence" value="ECO:0007669"/>
    <property type="project" value="TreeGrafter"/>
</dbReference>
<evidence type="ECO:0000259" key="7">
    <source>
        <dbReference type="PROSITE" id="PS51842"/>
    </source>
</evidence>
<dbReference type="PROSITE" id="PS51842">
    <property type="entry name" value="IF_ROD_2"/>
    <property type="match status" value="1"/>
</dbReference>
<proteinExistence type="inferred from homology"/>
<dbReference type="Proteomes" id="UP000580250">
    <property type="component" value="Unassembled WGS sequence"/>
</dbReference>
<dbReference type="Gene3D" id="1.20.5.170">
    <property type="match status" value="1"/>
</dbReference>
<protein>
    <submittedName>
        <fullName evidence="8">Uncharacterized protein</fullName>
    </submittedName>
</protein>
<evidence type="ECO:0000256" key="4">
    <source>
        <dbReference type="RuleBase" id="RU000685"/>
    </source>
</evidence>
<dbReference type="InterPro" id="IPR016451">
    <property type="entry name" value="Intermed_filament_ifa/ifb"/>
</dbReference>
<feature type="domain" description="IF rod" evidence="7">
    <location>
        <begin position="33"/>
        <end position="385"/>
    </location>
</feature>
<dbReference type="SMART" id="SM01391">
    <property type="entry name" value="Filament"/>
    <property type="match status" value="1"/>
</dbReference>
<dbReference type="Gene3D" id="1.20.5.1160">
    <property type="entry name" value="Vasodilator-stimulated phosphoprotein"/>
    <property type="match status" value="1"/>
</dbReference>